<gene>
    <name evidence="2" type="ORF">niasHT_023755</name>
</gene>
<evidence type="ECO:0000313" key="2">
    <source>
        <dbReference type="EMBL" id="KAL3092196.1"/>
    </source>
</evidence>
<comment type="caution">
    <text evidence="2">The sequence shown here is derived from an EMBL/GenBank/DDBJ whole genome shotgun (WGS) entry which is preliminary data.</text>
</comment>
<dbReference type="EMBL" id="JBICBT010000927">
    <property type="protein sequence ID" value="KAL3092196.1"/>
    <property type="molecule type" value="Genomic_DNA"/>
</dbReference>
<evidence type="ECO:0000256" key="1">
    <source>
        <dbReference type="SAM" id="MobiDB-lite"/>
    </source>
</evidence>
<reference evidence="2 3" key="1">
    <citation type="submission" date="2024-10" db="EMBL/GenBank/DDBJ databases">
        <authorList>
            <person name="Kim D."/>
        </authorList>
    </citation>
    <scope>NUCLEOTIDE SEQUENCE [LARGE SCALE GENOMIC DNA]</scope>
    <source>
        <strain evidence="2">BH-2024</strain>
    </source>
</reference>
<evidence type="ECO:0000313" key="3">
    <source>
        <dbReference type="Proteomes" id="UP001620626"/>
    </source>
</evidence>
<organism evidence="2 3">
    <name type="scientific">Heterodera trifolii</name>
    <dbReference type="NCBI Taxonomy" id="157864"/>
    <lineage>
        <taxon>Eukaryota</taxon>
        <taxon>Metazoa</taxon>
        <taxon>Ecdysozoa</taxon>
        <taxon>Nematoda</taxon>
        <taxon>Chromadorea</taxon>
        <taxon>Rhabditida</taxon>
        <taxon>Tylenchina</taxon>
        <taxon>Tylenchomorpha</taxon>
        <taxon>Tylenchoidea</taxon>
        <taxon>Heteroderidae</taxon>
        <taxon>Heteroderinae</taxon>
        <taxon>Heterodera</taxon>
    </lineage>
</organism>
<feature type="region of interest" description="Disordered" evidence="1">
    <location>
        <begin position="1"/>
        <end position="55"/>
    </location>
</feature>
<name>A0ABD2JNK0_9BILA</name>
<sequence length="294" mass="31279">MFPPHPPETDEDSSTYPPPTDRAAAFFGNNGEECQSEHSSNRSSKASPPPPLKRGIRMRQSAQCLSMGRSSSSSFSSFGSNKFFAGGVYSSAPESAFSITPSDAAVSDWPLNRKIRNLELVSSGASNGNNECVRSTQHSPPSLSRHSNKMLSNCCNLSKNATVGQKTMPAVSPPFGWSSSRHGAANTSTNGRVAVTARHRRFTESRSLSTATNWCKMRNAIAEASNGNDGGGMEALLLMRMKAAQQMPNCAALSAKIAARDKSHPTTTTTIVVAPEAVPHYQRNSAENVNGGAN</sequence>
<dbReference type="AlphaFoldDB" id="A0ABD2JNK0"/>
<accession>A0ABD2JNK0</accession>
<protein>
    <submittedName>
        <fullName evidence="2">Uncharacterized protein</fullName>
    </submittedName>
</protein>
<dbReference type="Proteomes" id="UP001620626">
    <property type="component" value="Unassembled WGS sequence"/>
</dbReference>
<keyword evidence="3" id="KW-1185">Reference proteome</keyword>
<proteinExistence type="predicted"/>